<name>A0A1W1CC18_9ZZZZ</name>
<organism evidence="2">
    <name type="scientific">hydrothermal vent metagenome</name>
    <dbReference type="NCBI Taxonomy" id="652676"/>
    <lineage>
        <taxon>unclassified sequences</taxon>
        <taxon>metagenomes</taxon>
        <taxon>ecological metagenomes</taxon>
    </lineage>
</organism>
<evidence type="ECO:0000313" key="2">
    <source>
        <dbReference type="EMBL" id="SFV63378.1"/>
    </source>
</evidence>
<reference evidence="2" key="1">
    <citation type="submission" date="2016-10" db="EMBL/GenBank/DDBJ databases">
        <authorList>
            <person name="de Groot N.N."/>
        </authorList>
    </citation>
    <scope>NUCLEOTIDE SEQUENCE</scope>
</reference>
<gene>
    <name evidence="2" type="ORF">MNB_SV-3-474</name>
</gene>
<evidence type="ECO:0000256" key="1">
    <source>
        <dbReference type="SAM" id="MobiDB-lite"/>
    </source>
</evidence>
<feature type="region of interest" description="Disordered" evidence="1">
    <location>
        <begin position="179"/>
        <end position="222"/>
    </location>
</feature>
<feature type="compositionally biased region" description="Low complexity" evidence="1">
    <location>
        <begin position="179"/>
        <end position="196"/>
    </location>
</feature>
<dbReference type="AlphaFoldDB" id="A0A1W1CC18"/>
<feature type="compositionally biased region" description="Polar residues" evidence="1">
    <location>
        <begin position="205"/>
        <end position="222"/>
    </location>
</feature>
<dbReference type="EMBL" id="FPHI01000024">
    <property type="protein sequence ID" value="SFV63378.1"/>
    <property type="molecule type" value="Genomic_DNA"/>
</dbReference>
<sequence>MKIDIGLKAAIDSDVASASLKAVMQQNSTAGDIEAFAKKAGMDESSAKEFTNAIMAGALPAKDMIAQGITSAAGNLAAALAGAKTGSSLDSIKEAGGKDDYIAMSTAIARGKTASDKERLSHFDNEEEYITSEWKGYLGTGAVVLTAGGAFIAADRSVKHFTGKGIVDRGRSFRRFIGGEESINESSNNKNSKPNPDVGDKTVSKQHNNSPSINSRIHNSNIKTPRTQAWYKEIGKSFAKTKAGKILGAGAAMVGLSSVADAAEQEYLEFTADNATTMPPQNNTSELSSTDAAVVMGTAVVVNGATAMYGMEELKVGSQQLLLLVYNEFDEII</sequence>
<accession>A0A1W1CC18</accession>
<proteinExistence type="predicted"/>
<protein>
    <submittedName>
        <fullName evidence="2">Uncharacterized protein</fullName>
    </submittedName>
</protein>